<organism evidence="3">
    <name type="scientific">Culicoides sonorensis</name>
    <name type="common">Biting midge</name>
    <dbReference type="NCBI Taxonomy" id="179676"/>
    <lineage>
        <taxon>Eukaryota</taxon>
        <taxon>Metazoa</taxon>
        <taxon>Ecdysozoa</taxon>
        <taxon>Arthropoda</taxon>
        <taxon>Hexapoda</taxon>
        <taxon>Insecta</taxon>
        <taxon>Pterygota</taxon>
        <taxon>Neoptera</taxon>
        <taxon>Endopterygota</taxon>
        <taxon>Diptera</taxon>
        <taxon>Nematocera</taxon>
        <taxon>Chironomoidea</taxon>
        <taxon>Ceratopogonidae</taxon>
        <taxon>Ceratopogoninae</taxon>
        <taxon>Culicoides</taxon>
        <taxon>Monoculicoides</taxon>
    </lineage>
</organism>
<dbReference type="EMBL" id="UFQT01000646">
    <property type="protein sequence ID" value="SSX26074.1"/>
    <property type="molecule type" value="Genomic_DNA"/>
</dbReference>
<sequence>MLKFICVATTLCLIIAPKLTSAYPSGTNGCTNSCFERNEVCGTDDAAQTRTFSSLCALKSHNCQHGTKYIKTLDGPCP</sequence>
<feature type="chain" id="PRO_5033778898" evidence="1">
    <location>
        <begin position="23"/>
        <end position="78"/>
    </location>
</feature>
<dbReference type="VEuPathDB" id="VectorBase:CSON001738"/>
<proteinExistence type="predicted"/>
<dbReference type="EMBL" id="UFQT01001276">
    <property type="protein sequence ID" value="SSX29804.1"/>
    <property type="molecule type" value="Genomic_DNA"/>
</dbReference>
<dbReference type="EMBL" id="UFQS01000646">
    <property type="protein sequence ID" value="SSX05715.1"/>
    <property type="molecule type" value="Genomic_DNA"/>
</dbReference>
<feature type="signal peptide" evidence="1">
    <location>
        <begin position="1"/>
        <end position="22"/>
    </location>
</feature>
<dbReference type="InterPro" id="IPR002350">
    <property type="entry name" value="Kazal_dom"/>
</dbReference>
<dbReference type="EMBL" id="UFQS01001276">
    <property type="protein sequence ID" value="SSX10082.1"/>
    <property type="molecule type" value="Genomic_DNA"/>
</dbReference>
<dbReference type="AlphaFoldDB" id="A0A336KQR0"/>
<gene>
    <name evidence="3" type="primary">CSON013088</name>
    <name evidence="4" type="synonym">CSON001738</name>
</gene>
<evidence type="ECO:0000259" key="2">
    <source>
        <dbReference type="Pfam" id="PF07648"/>
    </source>
</evidence>
<feature type="domain" description="Kazal-like" evidence="2">
    <location>
        <begin position="28"/>
        <end position="77"/>
    </location>
</feature>
<accession>A0A336KQR0</accession>
<evidence type="ECO:0000313" key="4">
    <source>
        <dbReference type="EMBL" id="SSX10082.1"/>
    </source>
</evidence>
<evidence type="ECO:0000313" key="5">
    <source>
        <dbReference type="EMBL" id="SSX26074.1"/>
    </source>
</evidence>
<reference evidence="3" key="1">
    <citation type="submission" date="2018-04" db="EMBL/GenBank/DDBJ databases">
        <authorList>
            <person name="Go L.Y."/>
            <person name="Mitchell J.A."/>
        </authorList>
    </citation>
    <scope>NUCLEOTIDE SEQUENCE</scope>
    <source>
        <tissue evidence="3">Whole organism</tissue>
    </source>
</reference>
<name>A0A336KQR0_CULSO</name>
<dbReference type="SUPFAM" id="SSF100895">
    <property type="entry name" value="Kazal-type serine protease inhibitors"/>
    <property type="match status" value="1"/>
</dbReference>
<evidence type="ECO:0000313" key="3">
    <source>
        <dbReference type="EMBL" id="SSX05715.1"/>
    </source>
</evidence>
<dbReference type="Pfam" id="PF07648">
    <property type="entry name" value="Kazal_2"/>
    <property type="match status" value="1"/>
</dbReference>
<dbReference type="VEuPathDB" id="VectorBase:CSON013088"/>
<keyword evidence="1" id="KW-0732">Signal</keyword>
<protein>
    <submittedName>
        <fullName evidence="4">CSON001738 protein</fullName>
    </submittedName>
    <submittedName>
        <fullName evidence="3">CSON013088 protein</fullName>
    </submittedName>
</protein>
<evidence type="ECO:0000256" key="1">
    <source>
        <dbReference type="SAM" id="SignalP"/>
    </source>
</evidence>
<dbReference type="InterPro" id="IPR036058">
    <property type="entry name" value="Kazal_dom_sf"/>
</dbReference>
<dbReference type="Gene3D" id="3.30.60.30">
    <property type="match status" value="1"/>
</dbReference>
<reference evidence="5" key="2">
    <citation type="submission" date="2018-07" db="EMBL/GenBank/DDBJ databases">
        <authorList>
            <person name="Quirk P.G."/>
            <person name="Krulwich T.A."/>
        </authorList>
    </citation>
    <scope>NUCLEOTIDE SEQUENCE</scope>
</reference>